<accession>A0A2S1LDN5</accession>
<dbReference type="GO" id="GO:0005975">
    <property type="term" value="P:carbohydrate metabolic process"/>
    <property type="evidence" value="ECO:0007669"/>
    <property type="project" value="UniProtKB-ARBA"/>
</dbReference>
<name>A0A2S1LDN5_9FLAO</name>
<dbReference type="Pfam" id="PF08787">
    <property type="entry name" value="Alginate_lyase2"/>
    <property type="match status" value="1"/>
</dbReference>
<dbReference type="KEGG" id="ffa:FFWV33_09920"/>
<sequence>MITTKNFSKAAVKIACLSMAVTALSCTTDATPTTDVAAATTTEVTANAAVSTAKVTSTVLNSYKIQIGTTTGSTSTTSYTSLTSSGVSSYCYLSGDNLIMTMNKGKSTRCELRGLGEYAYNATSYQQTKLYVTKYLTTGEMAIVQLHRNGDNDQQFFMLVVDSGKFRFKQNSHKTDTGNTETKEYIDSDVAFNTGHEYKITLQMTGAKLVFSIYDATDKTHYTKSFTISSTDFGASGYYFKTGVYNQTTGTGEVKITSVSTGSGTAPLSAY</sequence>
<gene>
    <name evidence="3" type="ORF">FFWV33_09920</name>
</gene>
<dbReference type="SUPFAM" id="SSF49899">
    <property type="entry name" value="Concanavalin A-like lectins/glucanases"/>
    <property type="match status" value="1"/>
</dbReference>
<evidence type="ECO:0000256" key="1">
    <source>
        <dbReference type="SAM" id="SignalP"/>
    </source>
</evidence>
<keyword evidence="1" id="KW-0732">Signal</keyword>
<keyword evidence="4" id="KW-1185">Reference proteome</keyword>
<dbReference type="InterPro" id="IPR014895">
    <property type="entry name" value="Alginate_lyase_2"/>
</dbReference>
<dbReference type="InterPro" id="IPR013320">
    <property type="entry name" value="ConA-like_dom_sf"/>
</dbReference>
<feature type="chain" id="PRO_5015485618" description="Alginate lyase 2 domain-containing protein" evidence="1">
    <location>
        <begin position="26"/>
        <end position="271"/>
    </location>
</feature>
<dbReference type="RefSeq" id="WP_108740763.1">
    <property type="nucleotide sequence ID" value="NZ_CP020918.1"/>
</dbReference>
<proteinExistence type="predicted"/>
<dbReference type="AlphaFoldDB" id="A0A2S1LDN5"/>
<dbReference type="PROSITE" id="PS51257">
    <property type="entry name" value="PROKAR_LIPOPROTEIN"/>
    <property type="match status" value="1"/>
</dbReference>
<evidence type="ECO:0000259" key="2">
    <source>
        <dbReference type="Pfam" id="PF08787"/>
    </source>
</evidence>
<dbReference type="EMBL" id="CP020918">
    <property type="protein sequence ID" value="AWG21827.1"/>
    <property type="molecule type" value="Genomic_DNA"/>
</dbReference>
<reference evidence="3 4" key="1">
    <citation type="submission" date="2017-04" db="EMBL/GenBank/DDBJ databases">
        <title>Compelte genome sequence of WV33.</title>
        <authorList>
            <person name="Lee P.C."/>
        </authorList>
    </citation>
    <scope>NUCLEOTIDE SEQUENCE [LARGE SCALE GENOMIC DNA]</scope>
    <source>
        <strain evidence="3 4">WV33</strain>
    </source>
</reference>
<evidence type="ECO:0000313" key="4">
    <source>
        <dbReference type="Proteomes" id="UP000244527"/>
    </source>
</evidence>
<protein>
    <recommendedName>
        <fullName evidence="2">Alginate lyase 2 domain-containing protein</fullName>
    </recommendedName>
</protein>
<evidence type="ECO:0000313" key="3">
    <source>
        <dbReference type="EMBL" id="AWG21827.1"/>
    </source>
</evidence>
<feature type="signal peptide" evidence="1">
    <location>
        <begin position="1"/>
        <end position="25"/>
    </location>
</feature>
<feature type="domain" description="Alginate lyase 2" evidence="2">
    <location>
        <begin position="60"/>
        <end position="255"/>
    </location>
</feature>
<dbReference type="Proteomes" id="UP000244527">
    <property type="component" value="Chromosome"/>
</dbReference>
<organism evidence="3 4">
    <name type="scientific">Flavobacterium faecale</name>
    <dbReference type="NCBI Taxonomy" id="1355330"/>
    <lineage>
        <taxon>Bacteria</taxon>
        <taxon>Pseudomonadati</taxon>
        <taxon>Bacteroidota</taxon>
        <taxon>Flavobacteriia</taxon>
        <taxon>Flavobacteriales</taxon>
        <taxon>Flavobacteriaceae</taxon>
        <taxon>Flavobacterium</taxon>
    </lineage>
</organism>
<dbReference type="Gene3D" id="2.60.120.200">
    <property type="match status" value="1"/>
</dbReference>
<dbReference type="GO" id="GO:0004553">
    <property type="term" value="F:hydrolase activity, hydrolyzing O-glycosyl compounds"/>
    <property type="evidence" value="ECO:0007669"/>
    <property type="project" value="UniProtKB-ARBA"/>
</dbReference>